<dbReference type="InterPro" id="IPR023271">
    <property type="entry name" value="Aquaporin-like"/>
</dbReference>
<name>A0A366MAL3_9EURY</name>
<dbReference type="Gene3D" id="1.20.1080.10">
    <property type="entry name" value="Glycerol uptake facilitator protein"/>
    <property type="match status" value="1"/>
</dbReference>
<proteinExistence type="inferred from homology"/>
<protein>
    <submittedName>
        <fullName evidence="7">Putative aquaporin AqpM</fullName>
    </submittedName>
</protein>
<gene>
    <name evidence="7" type="primary">aqpM</name>
    <name evidence="7" type="ORF">ALNOE001_17470</name>
</gene>
<dbReference type="Pfam" id="PF00230">
    <property type="entry name" value="MIP"/>
    <property type="match status" value="1"/>
</dbReference>
<dbReference type="EMBL" id="NIZT01000059">
    <property type="protein sequence ID" value="RBQ22542.1"/>
    <property type="molecule type" value="Genomic_DNA"/>
</dbReference>
<reference evidence="7 8" key="1">
    <citation type="submission" date="2018-06" db="EMBL/GenBank/DDBJ databases">
        <title>Genomic insight into two independent archaeal endosymbiosis events.</title>
        <authorList>
            <person name="Lind A.E."/>
            <person name="Lewis W.H."/>
            <person name="Spang A."/>
            <person name="Guy L."/>
            <person name="Embley M.T."/>
            <person name="Ettema T.J.G."/>
        </authorList>
    </citation>
    <scope>NUCLEOTIDE SEQUENCE [LARGE SCALE GENOMIC DNA]</scope>
    <source>
        <strain evidence="7">NOE</strain>
    </source>
</reference>
<dbReference type="PRINTS" id="PR00783">
    <property type="entry name" value="MINTRINSICP"/>
</dbReference>
<feature type="transmembrane region" description="Helical" evidence="6">
    <location>
        <begin position="7"/>
        <end position="30"/>
    </location>
</feature>
<evidence type="ECO:0000256" key="5">
    <source>
        <dbReference type="ARBA" id="ARBA00023136"/>
    </source>
</evidence>
<dbReference type="PANTHER" id="PTHR19139">
    <property type="entry name" value="AQUAPORIN TRANSPORTER"/>
    <property type="match status" value="1"/>
</dbReference>
<feature type="transmembrane region" description="Helical" evidence="6">
    <location>
        <begin position="50"/>
        <end position="68"/>
    </location>
</feature>
<dbReference type="GO" id="GO:0015250">
    <property type="term" value="F:water channel activity"/>
    <property type="evidence" value="ECO:0007669"/>
    <property type="project" value="TreeGrafter"/>
</dbReference>
<evidence type="ECO:0000313" key="7">
    <source>
        <dbReference type="EMBL" id="RBQ22542.1"/>
    </source>
</evidence>
<accession>A0A366MAL3</accession>
<sequence>MEFKKVLAELVGTFLMVFFGTGSAVVTLMASDSIDPNNVGIGILGGLSDWIAIALVCGLRVMPCIYLSDKISGAHLNPAVTIELLINKNISFKDSCYYFVGQFVGAIIPSLCLLGIFGSDIGAGIGALGANAPTAGISFSQAMLAEIVGTFLLVLVVMGVGVDKRTNPSVYGLFIGMAIGISLTFLGPITGGCINPVCGFSPYLVNFW</sequence>
<keyword evidence="8" id="KW-1185">Reference proteome</keyword>
<comment type="similarity">
    <text evidence="2">Belongs to the MIP/aquaporin (TC 1.A.8) family.</text>
</comment>
<comment type="caution">
    <text evidence="7">The sequence shown here is derived from an EMBL/GenBank/DDBJ whole genome shotgun (WGS) entry which is preliminary data.</text>
</comment>
<evidence type="ECO:0000256" key="6">
    <source>
        <dbReference type="SAM" id="Phobius"/>
    </source>
</evidence>
<dbReference type="GO" id="GO:0005886">
    <property type="term" value="C:plasma membrane"/>
    <property type="evidence" value="ECO:0007669"/>
    <property type="project" value="TreeGrafter"/>
</dbReference>
<dbReference type="Proteomes" id="UP000253099">
    <property type="component" value="Unassembled WGS sequence"/>
</dbReference>
<comment type="subcellular location">
    <subcellularLocation>
        <location evidence="1">Membrane</location>
        <topology evidence="1">Multi-pass membrane protein</topology>
    </subcellularLocation>
</comment>
<evidence type="ECO:0000313" key="8">
    <source>
        <dbReference type="Proteomes" id="UP000253099"/>
    </source>
</evidence>
<feature type="transmembrane region" description="Helical" evidence="6">
    <location>
        <begin position="96"/>
        <end position="117"/>
    </location>
</feature>
<evidence type="ECO:0000256" key="4">
    <source>
        <dbReference type="ARBA" id="ARBA00022989"/>
    </source>
</evidence>
<keyword evidence="3 6" id="KW-0812">Transmembrane</keyword>
<organism evidence="7 8">
    <name type="scientific">Candidatus Methanobinarius endosymbioticus</name>
    <dbReference type="NCBI Taxonomy" id="2006182"/>
    <lineage>
        <taxon>Archaea</taxon>
        <taxon>Methanobacteriati</taxon>
        <taxon>Methanobacteriota</taxon>
        <taxon>Methanomada group</taxon>
        <taxon>Methanobacteria</taxon>
        <taxon>Methanobacteriales</taxon>
        <taxon>Methanobacteriaceae</taxon>
        <taxon>Candidatus Methanobinarius</taxon>
    </lineage>
</organism>
<dbReference type="SUPFAM" id="SSF81338">
    <property type="entry name" value="Aquaporin-like"/>
    <property type="match status" value="1"/>
</dbReference>
<dbReference type="InterPro" id="IPR000425">
    <property type="entry name" value="MIP"/>
</dbReference>
<feature type="transmembrane region" description="Helical" evidence="6">
    <location>
        <begin position="137"/>
        <end position="158"/>
    </location>
</feature>
<keyword evidence="4 6" id="KW-1133">Transmembrane helix</keyword>
<dbReference type="InterPro" id="IPR034294">
    <property type="entry name" value="Aquaporin_transptr"/>
</dbReference>
<evidence type="ECO:0000256" key="3">
    <source>
        <dbReference type="ARBA" id="ARBA00022692"/>
    </source>
</evidence>
<dbReference type="PANTHER" id="PTHR19139:SF199">
    <property type="entry name" value="MIP17260P"/>
    <property type="match status" value="1"/>
</dbReference>
<evidence type="ECO:0000256" key="2">
    <source>
        <dbReference type="ARBA" id="ARBA00006175"/>
    </source>
</evidence>
<keyword evidence="5 6" id="KW-0472">Membrane</keyword>
<feature type="transmembrane region" description="Helical" evidence="6">
    <location>
        <begin position="170"/>
        <end position="189"/>
    </location>
</feature>
<evidence type="ECO:0000256" key="1">
    <source>
        <dbReference type="ARBA" id="ARBA00004141"/>
    </source>
</evidence>
<dbReference type="AlphaFoldDB" id="A0A366MAL3"/>